<dbReference type="InterPro" id="IPR046960">
    <property type="entry name" value="PPR_At4g14850-like_plant"/>
</dbReference>
<dbReference type="NCBIfam" id="TIGR00756">
    <property type="entry name" value="PPR"/>
    <property type="match status" value="5"/>
</dbReference>
<feature type="repeat" description="PPR" evidence="2">
    <location>
        <begin position="183"/>
        <end position="213"/>
    </location>
</feature>
<evidence type="ECO:0000313" key="3">
    <source>
        <dbReference type="EMBL" id="GMG98689.1"/>
    </source>
</evidence>
<reference evidence="3" key="1">
    <citation type="submission" date="2023-05" db="EMBL/GenBank/DDBJ databases">
        <title>Nepenthes gracilis genome sequencing.</title>
        <authorList>
            <person name="Fukushima K."/>
        </authorList>
    </citation>
    <scope>NUCLEOTIDE SEQUENCE</scope>
    <source>
        <strain evidence="3">SING2019-196</strain>
    </source>
</reference>
<feature type="repeat" description="PPR" evidence="2">
    <location>
        <begin position="293"/>
        <end position="327"/>
    </location>
</feature>
<sequence length="474" mass="52856">MPQSPEHLLRLLQRFIKHLNQIKQIQTLTIISGHLHFNPVDTSKFRWMSTLLFNALIRAYLNVGQPYQAIFLFTRMLDYGAPPNNFTFPSLIKAASSLPSSTSVVGRSLHTHAIKCGVSLDPFIQTSFINFFARFGSLSDAQKVFEEMSEPCIVSCNAMLDVFGKYGDMGLAMLLFGSMRKRDVFSWTSMINGFGSNGCYGDAIRCFEKMMAHEDVIRGIVRPNEATFVSVLSSCAYSAGERALYQGKQVHGYIVKNEIELTVFTGTALISVYGKLGCLTNAMKVFNQMKCKQVCTWNALISSLASNGKEKQATDMLERMKKQEIWPNEVTFVALLSACSRAKYVDLGLELFRSMSQDFDVVPRMEHYGCVVDLLGRAGLLREAEDFIKSMPFEPDDTVLGALMGACKVHGATELGNEVGRRLLKLQPWHCGRYVALSTINAWAERWGHAADLRKDMTAAGIQKIPACSLVHSL</sequence>
<dbReference type="PANTHER" id="PTHR47926:SF348">
    <property type="entry name" value="PENTATRICOPEPTIDE REPEAT-CONTAINING PROTEIN"/>
    <property type="match status" value="1"/>
</dbReference>
<dbReference type="Pfam" id="PF13041">
    <property type="entry name" value="PPR_2"/>
    <property type="match status" value="2"/>
</dbReference>
<dbReference type="AlphaFoldDB" id="A0AAD3P4M2"/>
<dbReference type="FunFam" id="1.25.40.10:FF:000242">
    <property type="entry name" value="Pentatricopeptide repeat-containing protein"/>
    <property type="match status" value="1"/>
</dbReference>
<dbReference type="Gene3D" id="1.25.40.10">
    <property type="entry name" value="Tetratricopeptide repeat domain"/>
    <property type="match status" value="2"/>
</dbReference>
<dbReference type="Proteomes" id="UP001279734">
    <property type="component" value="Unassembled WGS sequence"/>
</dbReference>
<dbReference type="InterPro" id="IPR011990">
    <property type="entry name" value="TPR-like_helical_dom_sf"/>
</dbReference>
<dbReference type="InterPro" id="IPR046848">
    <property type="entry name" value="E_motif"/>
</dbReference>
<dbReference type="Pfam" id="PF01535">
    <property type="entry name" value="PPR"/>
    <property type="match status" value="5"/>
</dbReference>
<accession>A0AAD3P4M2</accession>
<dbReference type="GO" id="GO:0003723">
    <property type="term" value="F:RNA binding"/>
    <property type="evidence" value="ECO:0007669"/>
    <property type="project" value="InterPro"/>
</dbReference>
<name>A0AAD3P4M2_NEPGR</name>
<evidence type="ECO:0000256" key="1">
    <source>
        <dbReference type="ARBA" id="ARBA00022737"/>
    </source>
</evidence>
<dbReference type="PROSITE" id="PS51375">
    <property type="entry name" value="PPR"/>
    <property type="match status" value="4"/>
</dbReference>
<dbReference type="GO" id="GO:0009451">
    <property type="term" value="P:RNA modification"/>
    <property type="evidence" value="ECO:0007669"/>
    <property type="project" value="InterPro"/>
</dbReference>
<evidence type="ECO:0000256" key="2">
    <source>
        <dbReference type="PROSITE-ProRule" id="PRU00708"/>
    </source>
</evidence>
<feature type="repeat" description="PPR" evidence="2">
    <location>
        <begin position="49"/>
        <end position="83"/>
    </location>
</feature>
<dbReference type="Pfam" id="PF20431">
    <property type="entry name" value="E_motif"/>
    <property type="match status" value="1"/>
</dbReference>
<proteinExistence type="predicted"/>
<dbReference type="InterPro" id="IPR002885">
    <property type="entry name" value="PPR_rpt"/>
</dbReference>
<comment type="caution">
    <text evidence="3">The sequence shown here is derived from an EMBL/GenBank/DDBJ whole genome shotgun (WGS) entry which is preliminary data.</text>
</comment>
<evidence type="ECO:0008006" key="5">
    <source>
        <dbReference type="Google" id="ProtNLM"/>
    </source>
</evidence>
<evidence type="ECO:0000313" key="4">
    <source>
        <dbReference type="Proteomes" id="UP001279734"/>
    </source>
</evidence>
<protein>
    <recommendedName>
        <fullName evidence="5">Pentatricopeptide repeat-containing protein</fullName>
    </recommendedName>
</protein>
<dbReference type="PANTHER" id="PTHR47926">
    <property type="entry name" value="PENTATRICOPEPTIDE REPEAT-CONTAINING PROTEIN"/>
    <property type="match status" value="1"/>
</dbReference>
<gene>
    <name evidence="3" type="ORF">Nepgr_000529</name>
</gene>
<dbReference type="EMBL" id="BSYO01000001">
    <property type="protein sequence ID" value="GMG98689.1"/>
    <property type="molecule type" value="Genomic_DNA"/>
</dbReference>
<organism evidence="3 4">
    <name type="scientific">Nepenthes gracilis</name>
    <name type="common">Slender pitcher plant</name>
    <dbReference type="NCBI Taxonomy" id="150966"/>
    <lineage>
        <taxon>Eukaryota</taxon>
        <taxon>Viridiplantae</taxon>
        <taxon>Streptophyta</taxon>
        <taxon>Embryophyta</taxon>
        <taxon>Tracheophyta</taxon>
        <taxon>Spermatophyta</taxon>
        <taxon>Magnoliopsida</taxon>
        <taxon>eudicotyledons</taxon>
        <taxon>Gunneridae</taxon>
        <taxon>Pentapetalae</taxon>
        <taxon>Caryophyllales</taxon>
        <taxon>Nepenthaceae</taxon>
        <taxon>Nepenthes</taxon>
    </lineage>
</organism>
<keyword evidence="1" id="KW-0677">Repeat</keyword>
<keyword evidence="4" id="KW-1185">Reference proteome</keyword>
<feature type="repeat" description="PPR" evidence="2">
    <location>
        <begin position="328"/>
        <end position="358"/>
    </location>
</feature>